<dbReference type="InterPro" id="IPR006119">
    <property type="entry name" value="Resolv_N"/>
</dbReference>
<evidence type="ECO:0000256" key="5">
    <source>
        <dbReference type="PROSITE-ProRule" id="PRU10137"/>
    </source>
</evidence>
<dbReference type="InterPro" id="IPR050639">
    <property type="entry name" value="SSR_resolvase"/>
</dbReference>
<protein>
    <submittedName>
        <fullName evidence="7">Recombinase family protein</fullName>
    </submittedName>
</protein>
<evidence type="ECO:0000259" key="6">
    <source>
        <dbReference type="PROSITE" id="PS51736"/>
    </source>
</evidence>
<dbReference type="PROSITE" id="PS00397">
    <property type="entry name" value="RECOMBINASES_1"/>
    <property type="match status" value="1"/>
</dbReference>
<dbReference type="InterPro" id="IPR036162">
    <property type="entry name" value="Resolvase-like_N_sf"/>
</dbReference>
<dbReference type="GO" id="GO:0003677">
    <property type="term" value="F:DNA binding"/>
    <property type="evidence" value="ECO:0007669"/>
    <property type="project" value="UniProtKB-KW"/>
</dbReference>
<dbReference type="PROSITE" id="PS51736">
    <property type="entry name" value="RECOMBINASES_3"/>
    <property type="match status" value="1"/>
</dbReference>
<dbReference type="GO" id="GO:0015074">
    <property type="term" value="P:DNA integration"/>
    <property type="evidence" value="ECO:0007669"/>
    <property type="project" value="UniProtKB-KW"/>
</dbReference>
<dbReference type="GO" id="GO:0000150">
    <property type="term" value="F:DNA strand exchange activity"/>
    <property type="evidence" value="ECO:0007669"/>
    <property type="project" value="InterPro"/>
</dbReference>
<keyword evidence="2" id="KW-0238">DNA-binding</keyword>
<dbReference type="AlphaFoldDB" id="A0A7X1QV42"/>
<feature type="active site" description="O-(5'-phospho-DNA)-serine intermediate" evidence="4 5">
    <location>
        <position position="9"/>
    </location>
</feature>
<feature type="domain" description="Resolvase/invertase-type recombinase catalytic" evidence="6">
    <location>
        <begin position="1"/>
        <end position="146"/>
    </location>
</feature>
<dbReference type="CDD" id="cd03768">
    <property type="entry name" value="SR_ResInv"/>
    <property type="match status" value="1"/>
</dbReference>
<gene>
    <name evidence="7" type="ORF">GEZ98_01335</name>
</gene>
<evidence type="ECO:0000256" key="2">
    <source>
        <dbReference type="ARBA" id="ARBA00023125"/>
    </source>
</evidence>
<dbReference type="SMART" id="SM00857">
    <property type="entry name" value="Resolvase"/>
    <property type="match status" value="1"/>
</dbReference>
<dbReference type="EMBL" id="WIJB01000001">
    <property type="protein sequence ID" value="MQQ01573.1"/>
    <property type="molecule type" value="Genomic_DNA"/>
</dbReference>
<dbReference type="RefSeq" id="WP_153219464.1">
    <property type="nucleotide sequence ID" value="NZ_WIJB01000001.1"/>
</dbReference>
<evidence type="ECO:0000256" key="4">
    <source>
        <dbReference type="PIRSR" id="PIRSR606118-50"/>
    </source>
</evidence>
<reference evidence="7 8" key="1">
    <citation type="submission" date="2019-10" db="EMBL/GenBank/DDBJ databases">
        <title>Streptococcus mitis of the oral and urogenital tracts.</title>
        <authorList>
            <person name="Price T."/>
            <person name="Mores C.R."/>
            <person name="Putonti C."/>
            <person name="Wolfe A.J."/>
        </authorList>
    </citation>
    <scope>NUCLEOTIDE SEQUENCE [LARGE SCALE GENOMIC DNA]</scope>
    <source>
        <strain evidence="7 8">SM50</strain>
    </source>
</reference>
<dbReference type="InterPro" id="IPR006118">
    <property type="entry name" value="Recombinase_CS"/>
</dbReference>
<keyword evidence="3" id="KW-0233">DNA recombination</keyword>
<dbReference type="PANTHER" id="PTHR30461">
    <property type="entry name" value="DNA-INVERTASE FROM LAMBDOID PROPHAGE"/>
    <property type="match status" value="1"/>
</dbReference>
<dbReference type="SUPFAM" id="SSF53041">
    <property type="entry name" value="Resolvase-like"/>
    <property type="match status" value="1"/>
</dbReference>
<dbReference type="PANTHER" id="PTHR30461:SF2">
    <property type="entry name" value="SERINE RECOMBINASE PINE-RELATED"/>
    <property type="match status" value="1"/>
</dbReference>
<proteinExistence type="predicted"/>
<accession>A0A7X1QV42</accession>
<organism evidence="7 8">
    <name type="scientific">Streptococcus mitis</name>
    <dbReference type="NCBI Taxonomy" id="28037"/>
    <lineage>
        <taxon>Bacteria</taxon>
        <taxon>Bacillati</taxon>
        <taxon>Bacillota</taxon>
        <taxon>Bacilli</taxon>
        <taxon>Lactobacillales</taxon>
        <taxon>Streptococcaceae</taxon>
        <taxon>Streptococcus</taxon>
        <taxon>Streptococcus mitis group</taxon>
    </lineage>
</organism>
<evidence type="ECO:0000313" key="8">
    <source>
        <dbReference type="Proteomes" id="UP000432694"/>
    </source>
</evidence>
<dbReference type="Gene3D" id="3.40.50.1390">
    <property type="entry name" value="Resolvase, N-terminal catalytic domain"/>
    <property type="match status" value="1"/>
</dbReference>
<evidence type="ECO:0000256" key="1">
    <source>
        <dbReference type="ARBA" id="ARBA00022908"/>
    </source>
</evidence>
<comment type="caution">
    <text evidence="7">The sequence shown here is derived from an EMBL/GenBank/DDBJ whole genome shotgun (WGS) entry which is preliminary data.</text>
</comment>
<sequence>MRYGYVRVSTKEQNINRQMSALAFENIPQNQIFIDRASGKDFDRTEYQKLLTVLQADDEIVIKSIDRLGRNYDDILEQWQLLTKTKKVHISVLDFPLLNTKNTSDTITGKLISDLVLQVLSYVSQMEREQIKQRQLEGIREAQKRGKQFGRPKLNVPPNFYDLAKKHRQKEITLREGAEILEVSKSTFHNWLKNYSFCQKKWKFLDN</sequence>
<name>A0A7X1QV42_STRMT</name>
<evidence type="ECO:0000256" key="3">
    <source>
        <dbReference type="ARBA" id="ARBA00023172"/>
    </source>
</evidence>
<evidence type="ECO:0000313" key="7">
    <source>
        <dbReference type="EMBL" id="MQQ01573.1"/>
    </source>
</evidence>
<dbReference type="Pfam" id="PF00239">
    <property type="entry name" value="Resolvase"/>
    <property type="match status" value="1"/>
</dbReference>
<dbReference type="Proteomes" id="UP000432694">
    <property type="component" value="Unassembled WGS sequence"/>
</dbReference>
<keyword evidence="1" id="KW-0229">DNA integration</keyword>